<proteinExistence type="predicted"/>
<organism evidence="1 2">
    <name type="scientific">Panagrolaimus sp. PS1159</name>
    <dbReference type="NCBI Taxonomy" id="55785"/>
    <lineage>
        <taxon>Eukaryota</taxon>
        <taxon>Metazoa</taxon>
        <taxon>Ecdysozoa</taxon>
        <taxon>Nematoda</taxon>
        <taxon>Chromadorea</taxon>
        <taxon>Rhabditida</taxon>
        <taxon>Tylenchina</taxon>
        <taxon>Panagrolaimomorpha</taxon>
        <taxon>Panagrolaimoidea</taxon>
        <taxon>Panagrolaimidae</taxon>
        <taxon>Panagrolaimus</taxon>
    </lineage>
</organism>
<name>A0AC35GI67_9BILA</name>
<protein>
    <submittedName>
        <fullName evidence="2">Uncharacterized protein</fullName>
    </submittedName>
</protein>
<reference evidence="2" key="1">
    <citation type="submission" date="2022-11" db="UniProtKB">
        <authorList>
            <consortium name="WormBaseParasite"/>
        </authorList>
    </citation>
    <scope>IDENTIFICATION</scope>
</reference>
<accession>A0AC35GI67</accession>
<dbReference type="WBParaSite" id="PS1159_v2.g5341.t1">
    <property type="protein sequence ID" value="PS1159_v2.g5341.t1"/>
    <property type="gene ID" value="PS1159_v2.g5341"/>
</dbReference>
<evidence type="ECO:0000313" key="2">
    <source>
        <dbReference type="WBParaSite" id="PS1159_v2.g5341.t1"/>
    </source>
</evidence>
<sequence>MFFKGKTFCLDDFIWMNQSQNPVKVEQTNALFWFMDSLRLNYDFDGFHKVYKCTLKILTLENINLSVNEFDILTSSNTIEKFVFHYSTVKDNEVKVPVDIIFGKLPNIVEFSYLTFAEDFSFQTFVKMNELNFFNKFQVFTLWMVSIKDNFDPDIVCKFIEKNAAPSAKICLAVNLILFKQALEQAINNLIEKWEGLKPSIKII</sequence>
<dbReference type="Proteomes" id="UP000887580">
    <property type="component" value="Unplaced"/>
</dbReference>
<evidence type="ECO:0000313" key="1">
    <source>
        <dbReference type="Proteomes" id="UP000887580"/>
    </source>
</evidence>